<gene>
    <name evidence="1" type="ORF">OFBG_00808</name>
</gene>
<dbReference type="AlphaFoldDB" id="C3X9A4"/>
<dbReference type="RefSeq" id="WP_005880522.1">
    <property type="nucleotide sequence ID" value="NZ_CP019430.1"/>
</dbReference>
<evidence type="ECO:0000313" key="2">
    <source>
        <dbReference type="Proteomes" id="UP000005089"/>
    </source>
</evidence>
<sequence>MMTEYSHMIHEGLEVSINALVQSINGLMNREQNLRENGLSDKAERVHATIERLYVLRNELILIFNEQKKERTDFV</sequence>
<dbReference type="Proteomes" id="UP000005089">
    <property type="component" value="Unassembled WGS sequence"/>
</dbReference>
<organism evidence="1 2">
    <name type="scientific">Oxalobacter formigenes OXCC13</name>
    <dbReference type="NCBI Taxonomy" id="556269"/>
    <lineage>
        <taxon>Bacteria</taxon>
        <taxon>Pseudomonadati</taxon>
        <taxon>Pseudomonadota</taxon>
        <taxon>Betaproteobacteria</taxon>
        <taxon>Burkholderiales</taxon>
        <taxon>Oxalobacteraceae</taxon>
        <taxon>Oxalobacter</taxon>
    </lineage>
</organism>
<accession>C3X9A4</accession>
<dbReference type="GeneID" id="77135278"/>
<protein>
    <submittedName>
        <fullName evidence="1">Uncharacterized protein</fullName>
    </submittedName>
</protein>
<reference evidence="1 2" key="1">
    <citation type="submission" date="2009-02" db="EMBL/GenBank/DDBJ databases">
        <title>The Genome Sequence of Oxalobacter formigenes OXCC13.</title>
        <authorList>
            <consortium name="The Broad Institute Genome Sequencing Platform"/>
            <person name="Ward D."/>
            <person name="Young S.K."/>
            <person name="Kodira C.D."/>
            <person name="Zeng Q."/>
            <person name="Koehrsen M."/>
            <person name="Alvarado L."/>
            <person name="Berlin A."/>
            <person name="Borenstein D."/>
            <person name="Chen Z."/>
            <person name="Engels R."/>
            <person name="Freedman E."/>
            <person name="Gellesch M."/>
            <person name="Goldberg J."/>
            <person name="Griggs A."/>
            <person name="Gujja S."/>
            <person name="Heiman D."/>
            <person name="Hepburn T."/>
            <person name="Howarth C."/>
            <person name="Jen D."/>
            <person name="Larson L."/>
            <person name="Lewis B."/>
            <person name="Mehta T."/>
            <person name="Park D."/>
            <person name="Pearson M."/>
            <person name="Roberts A."/>
            <person name="Saif S."/>
            <person name="Shea T."/>
            <person name="Shenoy N."/>
            <person name="Sisk P."/>
            <person name="Stolte C."/>
            <person name="Sykes S."/>
            <person name="Walk T."/>
            <person name="White J."/>
            <person name="Yandava C."/>
            <person name="Allison M.J."/>
            <person name="Lander E."/>
            <person name="Nusbaum C."/>
            <person name="Galagan J."/>
            <person name="Birren B."/>
        </authorList>
    </citation>
    <scope>NUCLEOTIDE SEQUENCE [LARGE SCALE GENOMIC DNA]</scope>
    <source>
        <strain evidence="1 2">OXCC13</strain>
    </source>
</reference>
<dbReference type="HOGENOM" id="CLU_2667598_0_0_4"/>
<evidence type="ECO:0000313" key="1">
    <source>
        <dbReference type="EMBL" id="EEO29780.1"/>
    </source>
</evidence>
<dbReference type="EMBL" id="GG658170">
    <property type="protein sequence ID" value="EEO29780.1"/>
    <property type="molecule type" value="Genomic_DNA"/>
</dbReference>
<name>C3X9A4_OXAFO</name>
<proteinExistence type="predicted"/>
<keyword evidence="2" id="KW-1185">Reference proteome</keyword>